<accession>A0ABU7AWB4</accession>
<dbReference type="InterPro" id="IPR004172">
    <property type="entry name" value="L27_dom"/>
</dbReference>
<dbReference type="Gene3D" id="2.30.42.10">
    <property type="match status" value="1"/>
</dbReference>
<dbReference type="Pfam" id="PF09045">
    <property type="entry name" value="L27_2"/>
    <property type="match status" value="1"/>
</dbReference>
<dbReference type="PANTHER" id="PTHR19964:SF11">
    <property type="entry name" value="INAD-LIKE PROTEIN"/>
    <property type="match status" value="1"/>
</dbReference>
<keyword evidence="4" id="KW-1003">Cell membrane</keyword>
<protein>
    <submittedName>
        <fullName evidence="12">Uncharacterized protein</fullName>
    </submittedName>
</protein>
<feature type="compositionally biased region" description="Low complexity" evidence="9">
    <location>
        <begin position="392"/>
        <end position="402"/>
    </location>
</feature>
<keyword evidence="8" id="KW-0472">Membrane</keyword>
<evidence type="ECO:0000256" key="4">
    <source>
        <dbReference type="ARBA" id="ARBA00022475"/>
    </source>
</evidence>
<dbReference type="InterPro" id="IPR015132">
    <property type="entry name" value="L27_2"/>
</dbReference>
<keyword evidence="6" id="KW-0677">Repeat</keyword>
<dbReference type="InterPro" id="IPR036034">
    <property type="entry name" value="PDZ_sf"/>
</dbReference>
<dbReference type="InterPro" id="IPR051342">
    <property type="entry name" value="PDZ_scaffold"/>
</dbReference>
<reference evidence="12 13" key="1">
    <citation type="submission" date="2021-07" db="EMBL/GenBank/DDBJ databases">
        <authorList>
            <person name="Palmer J.M."/>
        </authorList>
    </citation>
    <scope>NUCLEOTIDE SEQUENCE [LARGE SCALE GENOMIC DNA]</scope>
    <source>
        <strain evidence="12 13">AT_MEX2019</strain>
        <tissue evidence="12">Muscle</tissue>
    </source>
</reference>
<evidence type="ECO:0000313" key="12">
    <source>
        <dbReference type="EMBL" id="MED6242258.1"/>
    </source>
</evidence>
<organism evidence="12 13">
    <name type="scientific">Ataeniobius toweri</name>
    <dbReference type="NCBI Taxonomy" id="208326"/>
    <lineage>
        <taxon>Eukaryota</taxon>
        <taxon>Metazoa</taxon>
        <taxon>Chordata</taxon>
        <taxon>Craniata</taxon>
        <taxon>Vertebrata</taxon>
        <taxon>Euteleostomi</taxon>
        <taxon>Actinopterygii</taxon>
        <taxon>Neopterygii</taxon>
        <taxon>Teleostei</taxon>
        <taxon>Neoteleostei</taxon>
        <taxon>Acanthomorphata</taxon>
        <taxon>Ovalentaria</taxon>
        <taxon>Atherinomorphae</taxon>
        <taxon>Cyprinodontiformes</taxon>
        <taxon>Goodeidae</taxon>
        <taxon>Ataeniobius</taxon>
    </lineage>
</organism>
<evidence type="ECO:0000256" key="9">
    <source>
        <dbReference type="SAM" id="MobiDB-lite"/>
    </source>
</evidence>
<keyword evidence="3" id="KW-0796">Tight junction</keyword>
<dbReference type="PANTHER" id="PTHR19964">
    <property type="entry name" value="MULTIPLE PDZ DOMAIN PROTEIN"/>
    <property type="match status" value="1"/>
</dbReference>
<gene>
    <name evidence="12" type="ORF">ATANTOWER_002205</name>
</gene>
<evidence type="ECO:0000256" key="5">
    <source>
        <dbReference type="ARBA" id="ARBA00022553"/>
    </source>
</evidence>
<dbReference type="Gene3D" id="1.20.1440.360">
    <property type="match status" value="1"/>
</dbReference>
<feature type="domain" description="PDZ" evidence="10">
    <location>
        <begin position="329"/>
        <end position="409"/>
    </location>
</feature>
<dbReference type="Proteomes" id="UP001345963">
    <property type="component" value="Unassembled WGS sequence"/>
</dbReference>
<keyword evidence="13" id="KW-1185">Reference proteome</keyword>
<dbReference type="InterPro" id="IPR036892">
    <property type="entry name" value="L27_dom_sf"/>
</dbReference>
<evidence type="ECO:0000256" key="2">
    <source>
        <dbReference type="ARBA" id="ARBA00004435"/>
    </source>
</evidence>
<dbReference type="PROSITE" id="PS50106">
    <property type="entry name" value="PDZ"/>
    <property type="match status" value="1"/>
</dbReference>
<evidence type="ECO:0000259" key="11">
    <source>
        <dbReference type="PROSITE" id="PS51022"/>
    </source>
</evidence>
<comment type="caution">
    <text evidence="12">The sequence shown here is derived from an EMBL/GenBank/DDBJ whole genome shotgun (WGS) entry which is preliminary data.</text>
</comment>
<proteinExistence type="predicted"/>
<evidence type="ECO:0000259" key="10">
    <source>
        <dbReference type="PROSITE" id="PS50106"/>
    </source>
</evidence>
<name>A0ABU7AWB4_9TELE</name>
<evidence type="ECO:0000256" key="3">
    <source>
        <dbReference type="ARBA" id="ARBA00022427"/>
    </source>
</evidence>
<dbReference type="InterPro" id="IPR001478">
    <property type="entry name" value="PDZ"/>
</dbReference>
<dbReference type="SUPFAM" id="SSF101288">
    <property type="entry name" value="L27 domain"/>
    <property type="match status" value="1"/>
</dbReference>
<feature type="compositionally biased region" description="Polar residues" evidence="9">
    <location>
        <begin position="371"/>
        <end position="382"/>
    </location>
</feature>
<evidence type="ECO:0000313" key="13">
    <source>
        <dbReference type="Proteomes" id="UP001345963"/>
    </source>
</evidence>
<feature type="region of interest" description="Disordered" evidence="9">
    <location>
        <begin position="366"/>
        <end position="402"/>
    </location>
</feature>
<evidence type="ECO:0000256" key="7">
    <source>
        <dbReference type="ARBA" id="ARBA00022949"/>
    </source>
</evidence>
<feature type="domain" description="L27" evidence="11">
    <location>
        <begin position="195"/>
        <end position="255"/>
    </location>
</feature>
<evidence type="ECO:0000256" key="1">
    <source>
        <dbReference type="ARBA" id="ARBA00004221"/>
    </source>
</evidence>
<dbReference type="EMBL" id="JAHUTI010030726">
    <property type="protein sequence ID" value="MED6242258.1"/>
    <property type="molecule type" value="Genomic_DNA"/>
</dbReference>
<comment type="subcellular location">
    <subcellularLocation>
        <location evidence="1">Apical cell membrane</location>
    </subcellularLocation>
    <subcellularLocation>
        <location evidence="2">Cell junction</location>
        <location evidence="2">Tight junction</location>
    </subcellularLocation>
</comment>
<sequence>MASGPKIIRDLLIKQQIISDRAPRSRVVSLPGSYQVRGHLQDSSWKGARQVQDRCGQVQDRCRRAADTCWTGAGQVQDRCKTGVDRCKTGAGQVQDTCWTGAGQVKDRCRTPAGQVQDRCRTPARQVQDRCKTGADSCRTPAGQVQDRCKTGADSCRTPAGQVQDRCKTGAGHLLDRCRTGGSRTTMLENVPTVSSAEHQQVLGALERLQAKLVQREEWTHSDTLGNLQEMLQSPLFSHILTVQYSIKQLQNQLSSMPPDALSDFSFSRRGQLIMSTVNPSSLSTPPALSPSSSILTNGSSSCFPQAPPSTDWLQKWILTAAKGRHTELMSLTRPVSGGLGFSVVGLSPTGSSRQGVFVKHIQPGGIAHSQRPSQDPEQGQKTHMPLSIGGTNTARLRSTRARSTLYRTSCVSNDPL</sequence>
<dbReference type="SUPFAM" id="SSF50156">
    <property type="entry name" value="PDZ domain-like"/>
    <property type="match status" value="1"/>
</dbReference>
<keyword evidence="5" id="KW-0597">Phosphoprotein</keyword>
<evidence type="ECO:0000256" key="6">
    <source>
        <dbReference type="ARBA" id="ARBA00022737"/>
    </source>
</evidence>
<evidence type="ECO:0000256" key="8">
    <source>
        <dbReference type="ARBA" id="ARBA00023136"/>
    </source>
</evidence>
<dbReference type="PROSITE" id="PS51022">
    <property type="entry name" value="L27"/>
    <property type="match status" value="1"/>
</dbReference>
<keyword evidence="7" id="KW-0965">Cell junction</keyword>